<proteinExistence type="predicted"/>
<evidence type="ECO:0000256" key="1">
    <source>
        <dbReference type="SAM" id="SignalP"/>
    </source>
</evidence>
<dbReference type="InterPro" id="IPR011641">
    <property type="entry name" value="Tyr-kin_ephrin_A/B_rcpt-like"/>
</dbReference>
<keyword evidence="1" id="KW-0732">Signal</keyword>
<dbReference type="eggNOG" id="KOG1217">
    <property type="taxonomic scope" value="Eukaryota"/>
</dbReference>
<evidence type="ECO:0000313" key="3">
    <source>
        <dbReference type="EMBL" id="EAR99193.1"/>
    </source>
</evidence>
<feature type="signal peptide" evidence="1">
    <location>
        <begin position="1"/>
        <end position="19"/>
    </location>
</feature>
<dbReference type="InterPro" id="IPR006212">
    <property type="entry name" value="Furin_repeat"/>
</dbReference>
<dbReference type="KEGG" id="tet:TTHERM_01102660"/>
<feature type="domain" description="TNFR-Cys" evidence="2">
    <location>
        <begin position="701"/>
        <end position="732"/>
    </location>
</feature>
<dbReference type="PANTHER" id="PTHR46967">
    <property type="entry name" value="INSULIN-LIKE GROWTH FACTOR BINDING PROTEIN,N-TERMINAL"/>
    <property type="match status" value="1"/>
</dbReference>
<dbReference type="Gene3D" id="2.10.50.10">
    <property type="entry name" value="Tumor Necrosis Factor Receptor, subunit A, domain 2"/>
    <property type="match status" value="6"/>
</dbReference>
<reference evidence="4" key="1">
    <citation type="journal article" date="2006" name="PLoS Biol.">
        <title>Macronuclear genome sequence of the ciliate Tetrahymena thermophila, a model eukaryote.</title>
        <authorList>
            <person name="Eisen J.A."/>
            <person name="Coyne R.S."/>
            <person name="Wu M."/>
            <person name="Wu D."/>
            <person name="Thiagarajan M."/>
            <person name="Wortman J.R."/>
            <person name="Badger J.H."/>
            <person name="Ren Q."/>
            <person name="Amedeo P."/>
            <person name="Jones K.M."/>
            <person name="Tallon L.J."/>
            <person name="Delcher A.L."/>
            <person name="Salzberg S.L."/>
            <person name="Silva J.C."/>
            <person name="Haas B.J."/>
            <person name="Majoros W.H."/>
            <person name="Farzad M."/>
            <person name="Carlton J.M."/>
            <person name="Smith R.K. Jr."/>
            <person name="Garg J."/>
            <person name="Pearlman R.E."/>
            <person name="Karrer K.M."/>
            <person name="Sun L."/>
            <person name="Manning G."/>
            <person name="Elde N.C."/>
            <person name="Turkewitz A.P."/>
            <person name="Asai D.J."/>
            <person name="Wilkes D.E."/>
            <person name="Wang Y."/>
            <person name="Cai H."/>
            <person name="Collins K."/>
            <person name="Stewart B.A."/>
            <person name="Lee S.R."/>
            <person name="Wilamowska K."/>
            <person name="Weinberg Z."/>
            <person name="Ruzzo W.L."/>
            <person name="Wloga D."/>
            <person name="Gaertig J."/>
            <person name="Frankel J."/>
            <person name="Tsao C.-C."/>
            <person name="Gorovsky M.A."/>
            <person name="Keeling P.J."/>
            <person name="Waller R.F."/>
            <person name="Patron N.J."/>
            <person name="Cherry J.M."/>
            <person name="Stover N.A."/>
            <person name="Krieger C.J."/>
            <person name="del Toro C."/>
            <person name="Ryder H.F."/>
            <person name="Williamson S.C."/>
            <person name="Barbeau R.A."/>
            <person name="Hamilton E.P."/>
            <person name="Orias E."/>
        </authorList>
    </citation>
    <scope>NUCLEOTIDE SEQUENCE [LARGE SCALE GENOMIC DNA]</scope>
    <source>
        <strain evidence="4">SB210</strain>
    </source>
</reference>
<dbReference type="Proteomes" id="UP000009168">
    <property type="component" value="Unassembled WGS sequence"/>
</dbReference>
<dbReference type="STRING" id="312017.Q23RP4"/>
<feature type="domain" description="TNFR-Cys" evidence="2">
    <location>
        <begin position="499"/>
        <end position="530"/>
    </location>
</feature>
<dbReference type="RefSeq" id="XP_001019438.1">
    <property type="nucleotide sequence ID" value="XM_001019438.1"/>
</dbReference>
<dbReference type="InterPro" id="IPR001368">
    <property type="entry name" value="TNFR/NGFR_Cys_rich_reg"/>
</dbReference>
<dbReference type="InterPro" id="IPR009030">
    <property type="entry name" value="Growth_fac_rcpt_cys_sf"/>
</dbReference>
<protein>
    <submittedName>
        <fullName evidence="3">GCC2 and GCC3 family protein</fullName>
    </submittedName>
</protein>
<organism evidence="3 4">
    <name type="scientific">Tetrahymena thermophila (strain SB210)</name>
    <dbReference type="NCBI Taxonomy" id="312017"/>
    <lineage>
        <taxon>Eukaryota</taxon>
        <taxon>Sar</taxon>
        <taxon>Alveolata</taxon>
        <taxon>Ciliophora</taxon>
        <taxon>Intramacronucleata</taxon>
        <taxon>Oligohymenophorea</taxon>
        <taxon>Hymenostomatida</taxon>
        <taxon>Tetrahymenina</taxon>
        <taxon>Tetrahymenidae</taxon>
        <taxon>Tetrahymena</taxon>
    </lineage>
</organism>
<name>Q23RP4_TETTS</name>
<dbReference type="InParanoid" id="Q23RP4"/>
<keyword evidence="4" id="KW-1185">Reference proteome</keyword>
<feature type="domain" description="TNFR-Cys" evidence="2">
    <location>
        <begin position="349"/>
        <end position="387"/>
    </location>
</feature>
<dbReference type="SMART" id="SM00261">
    <property type="entry name" value="FU"/>
    <property type="match status" value="4"/>
</dbReference>
<dbReference type="SMART" id="SM00208">
    <property type="entry name" value="TNFR"/>
    <property type="match status" value="7"/>
</dbReference>
<gene>
    <name evidence="3" type="ORF">TTHERM_01102660</name>
</gene>
<dbReference type="OMA" id="CGKEAHF"/>
<dbReference type="AlphaFoldDB" id="Q23RP4"/>
<accession>Q23RP4</accession>
<sequence>MKNYITCLLILALIQLSYQYCHYSSDPYNYEDDICNCLPGFYTQNRNCFLCPYQSFTDYFAIAKQASDCSICPYGPYYLTVAATSVDSATCSKCPNNSINFGELPIGVQDESVCQDCIAGYYKIKDAISPSNDNGNKGKAAQCQKCPNNTSTIISDSDPMPQPLLPGTDTLSSTYCGTCAEGFYATSQVSPNQNANCQICPNNTSAINGMDISMKSRMRILQRGFVFPQLTYTSKDCILCLTGFYNAETDRKKPVNCQKCPGNTTTNQVSTNGIFSCTCSLNQYITALPTPTSAATCVPCPTGSGKLYNLNVVGDESTCDVCLEGYYLITPYQDPVGDSPGVGAQCQICPKNSYSTPGTSNSPSSCSLCKPNYYMTKAADSTNSAECQSCPNNTGTLAPVSQVGDATQCTVCVAGYYMTQPYQDGVTAQCQQCPAGSNTNPGINTVCYCYDQYASWSATQNSCQCNPGSVGSPATSLNTQGCTPCPPGQYFSAGVCVDCPAGTYSSSPGSTSCTKCTSGYFATGKGNTSCQTCPNLTVSLDDFTGCKCVDTSAVFVNGNCVCPDGYEGTPSSSSGTQGCNACIAGQFSNSSTSGKCTACPTGKYSQGTGNTNCKQCDINTFASNTGSSSCDQCGSGSTNNADFSGCSCIDSNATQTDSKSSCTCNSGFVGSPKASQSSQSGCTACVAGQEVNIDTGLCSPCAAGRYSSNSANQSCTQCSAGQYASGTGNSSCSSCPSGFSSLDDFSGCKCNDTNAIFANNKCICKQGYGGTPNSAKNGSTGCTICPSGQYSDISTQGQCIACPAGTYSSNTGNSSCTQCSEGQYASGTGNSSCQSCGSTLTNTDDFSGCKCIDLNANKPVSNPSCVCNSGYVGSPATSKNSQLSCTACPAGQFADSGKCSPCGVGTFSSGTANSACTKCLAGQFANGTGNTKCQTCAPGSTSTDDFSGCKCYDQNSVSWNASNNICQCNTNYYGDASKATETQKSQCNPCPNSQTSKAGDAKTEKDCQVPQSQQNTQFSFSQILNVSILIFLIIL</sequence>
<feature type="domain" description="TNFR-Cys" evidence="2">
    <location>
        <begin position="582"/>
        <end position="613"/>
    </location>
</feature>
<dbReference type="GeneID" id="7824956"/>
<feature type="domain" description="TNFR-Cys" evidence="2">
    <location>
        <begin position="260"/>
        <end position="297"/>
    </location>
</feature>
<dbReference type="OrthoDB" id="347037at2759"/>
<dbReference type="EMBL" id="GG662643">
    <property type="protein sequence ID" value="EAR99193.1"/>
    <property type="molecule type" value="Genomic_DNA"/>
</dbReference>
<feature type="domain" description="TNFR-Cys" evidence="2">
    <location>
        <begin position="902"/>
        <end position="933"/>
    </location>
</feature>
<dbReference type="SUPFAM" id="SSF57184">
    <property type="entry name" value="Growth factor receptor domain"/>
    <property type="match status" value="4"/>
</dbReference>
<feature type="domain" description="TNFR-Cys" evidence="2">
    <location>
        <begin position="802"/>
        <end position="833"/>
    </location>
</feature>
<dbReference type="PANTHER" id="PTHR46967:SF2">
    <property type="entry name" value="SUSHI, VON WILLEBRAND FACTOR TYPE A, EGF AND PENTRAXIN DOMAIN-CONTAINING PROTEIN 1-LIKE"/>
    <property type="match status" value="1"/>
</dbReference>
<dbReference type="HOGENOM" id="CLU_310484_0_0_1"/>
<dbReference type="Pfam" id="PF07699">
    <property type="entry name" value="Ephrin_rec_like"/>
    <property type="match status" value="1"/>
</dbReference>
<dbReference type="SMART" id="SM01411">
    <property type="entry name" value="Ephrin_rec_like"/>
    <property type="match status" value="10"/>
</dbReference>
<evidence type="ECO:0000313" key="4">
    <source>
        <dbReference type="Proteomes" id="UP000009168"/>
    </source>
</evidence>
<feature type="chain" id="PRO_5004201921" evidence="1">
    <location>
        <begin position="20"/>
        <end position="1035"/>
    </location>
</feature>
<evidence type="ECO:0000259" key="2">
    <source>
        <dbReference type="SMART" id="SM00208"/>
    </source>
</evidence>